<dbReference type="Gene3D" id="3.40.50.920">
    <property type="match status" value="1"/>
</dbReference>
<dbReference type="PANTHER" id="PTHR31273:SF1">
    <property type="entry name" value="PHOSPHOKETOLASE-RELATED"/>
    <property type="match status" value="1"/>
</dbReference>
<feature type="domain" description="Xylulose 5-phosphate/Fructose 6-phosphate phosphoketolase C-terminal" evidence="6">
    <location>
        <begin position="597"/>
        <end position="797"/>
    </location>
</feature>
<comment type="similarity">
    <text evidence="2">Belongs to the XFP family.</text>
</comment>
<dbReference type="PIRSF" id="PIRSF017245">
    <property type="entry name" value="Phosphoketolase"/>
    <property type="match status" value="1"/>
</dbReference>
<keyword evidence="9" id="KW-1185">Reference proteome</keyword>
<dbReference type="InterPro" id="IPR018969">
    <property type="entry name" value="Xul5P/Fru6P_PKetolase_C"/>
</dbReference>
<dbReference type="PANTHER" id="PTHR31273">
    <property type="entry name" value="PHOSPHOKETOLASE-RELATED"/>
    <property type="match status" value="1"/>
</dbReference>
<dbReference type="NCBIfam" id="NF003619">
    <property type="entry name" value="PRK05261.1-4"/>
    <property type="match status" value="1"/>
</dbReference>
<sequence>MHTFFTFITLMTSLTSVDLDTSQYSVKVDISRVSKDDLKPYIKLQRATNFLAGAMIFLKSNVLLRNKLTFDDIKPRLLGHWGTCPAINLIYAHCTRIIKSQNQRMLLVTGPGHGAPANLANLYLEGSLSKFYPQYSLTEKGLFNLIRGFSWPGGFPSHTNSELPGQIHEGGELGYALAVSFGAALDNPNLVVTCIVGDGEAETGPTATAWHAIKYLDPVTSGAVLPILNLNGFKISERTIFGCMSDDELVALFTGYGYQCRIVGVNLQDVQQDMAASMEWAIETIHTIQEKARSGNPIYKPRWPMIVLRTPKGWTGPKEAHGKRIEGTFHAHQVPLPKANTDKEELELLEQWLHSYKLDELFSENSLPKKDVTDVFPEDDYKLGMIADSYNGYKPLDLPDWKDFGVSDANASPMKISGKFLASVIERNPQTFRIFCPDELMSNKLDAVFGVTGRAFEWDKDVFSKNGRIIEILSEHTCQGLLQGYTLTGRTALFPSYEAFLGIVTTMVIQYAKFVKMGKETKWRSDIASLNYIETSTLWRQEHNGFSHQVPGFINSLINLKSDMIRIYLPPDANCMVSTLRHCLRSKNYINLMISSKHETAVWLNPEEAETHCRAGVSIWKSYSSDHGRHPHVVLVGCGVETTFEVLAAAAMLRKDCPNLKVRVVNVTDLMVLGFDHPHALSTTEFASVFGDQQPIIFNFHGYNSVIKGLTFERNNVPDRMSIHGYKEEGTTTTPFRMLTANGCSRFDIAIDALQRVAPNDDVDIDVHTLITSYRHQIREHEKYISQHGEDPAHFSERPNF</sequence>
<evidence type="ECO:0000256" key="5">
    <source>
        <dbReference type="SAM" id="SignalP"/>
    </source>
</evidence>
<dbReference type="InterPro" id="IPR019789">
    <property type="entry name" value="Xul5P/Fru6P_PKetolase_ThDP_BS"/>
</dbReference>
<evidence type="ECO:0000313" key="9">
    <source>
        <dbReference type="Proteomes" id="UP001206595"/>
    </source>
</evidence>
<proteinExistence type="inferred from homology"/>
<keyword evidence="3" id="KW-0786">Thiamine pyrophosphate</keyword>
<feature type="signal peptide" evidence="5">
    <location>
        <begin position="1"/>
        <end position="19"/>
    </location>
</feature>
<name>A0AAD5E1N0_UMBRA</name>
<dbReference type="GeneID" id="75917934"/>
<dbReference type="GO" id="GO:0005975">
    <property type="term" value="P:carbohydrate metabolic process"/>
    <property type="evidence" value="ECO:0007669"/>
    <property type="project" value="InterPro"/>
</dbReference>
<keyword evidence="4" id="KW-0456">Lyase</keyword>
<evidence type="ECO:0008006" key="10">
    <source>
        <dbReference type="Google" id="ProtNLM"/>
    </source>
</evidence>
<dbReference type="InterPro" id="IPR009014">
    <property type="entry name" value="Transketo_C/PFOR_II"/>
</dbReference>
<evidence type="ECO:0000259" key="6">
    <source>
        <dbReference type="Pfam" id="PF09363"/>
    </source>
</evidence>
<reference evidence="8" key="1">
    <citation type="submission" date="2021-06" db="EMBL/GenBank/DDBJ databases">
        <authorList>
            <consortium name="DOE Joint Genome Institute"/>
            <person name="Mondo S.J."/>
            <person name="Amses K.R."/>
            <person name="Simmons D.R."/>
            <person name="Longcore J.E."/>
            <person name="Seto K."/>
            <person name="Alves G.H."/>
            <person name="Bonds A.E."/>
            <person name="Quandt C.A."/>
            <person name="Davis W.J."/>
            <person name="Chang Y."/>
            <person name="Letcher P.M."/>
            <person name="Powell M.J."/>
            <person name="Kuo A."/>
            <person name="Labutti K."/>
            <person name="Pangilinan J."/>
            <person name="Andreopoulos W."/>
            <person name="Tritt A."/>
            <person name="Riley R."/>
            <person name="Hundley H."/>
            <person name="Johnson J."/>
            <person name="Lipzen A."/>
            <person name="Barry K."/>
            <person name="Berbee M.L."/>
            <person name="Buchler N.E."/>
            <person name="Grigoriev I.V."/>
            <person name="Spatafora J.W."/>
            <person name="Stajich J.E."/>
            <person name="James T.Y."/>
        </authorList>
    </citation>
    <scope>NUCLEOTIDE SEQUENCE</scope>
    <source>
        <strain evidence="8">AG</strain>
    </source>
</reference>
<gene>
    <name evidence="8" type="ORF">K450DRAFT_263121</name>
</gene>
<dbReference type="Gene3D" id="3.40.50.970">
    <property type="match status" value="2"/>
</dbReference>
<protein>
    <recommendedName>
        <fullName evidence="10">Phosphoketolase</fullName>
    </recommendedName>
</protein>
<dbReference type="InterPro" id="IPR019790">
    <property type="entry name" value="Xul5P/Fru6P_PKetolase_CS"/>
</dbReference>
<dbReference type="InterPro" id="IPR029061">
    <property type="entry name" value="THDP-binding"/>
</dbReference>
<dbReference type="EMBL" id="MU620997">
    <property type="protein sequence ID" value="KAI8575139.1"/>
    <property type="molecule type" value="Genomic_DNA"/>
</dbReference>
<evidence type="ECO:0000256" key="1">
    <source>
        <dbReference type="ARBA" id="ARBA00001964"/>
    </source>
</evidence>
<dbReference type="Pfam" id="PF09363">
    <property type="entry name" value="XFP_C"/>
    <property type="match status" value="1"/>
</dbReference>
<dbReference type="SUPFAM" id="SSF52922">
    <property type="entry name" value="TK C-terminal domain-like"/>
    <property type="match status" value="1"/>
</dbReference>
<evidence type="ECO:0000256" key="2">
    <source>
        <dbReference type="ARBA" id="ARBA00005623"/>
    </source>
</evidence>
<feature type="domain" description="Xylulose 5-phosphate/Fructose 6-phosphate phosphoketolase N-terminal" evidence="7">
    <location>
        <begin position="33"/>
        <end position="393"/>
    </location>
</feature>
<feature type="chain" id="PRO_5041999200" description="Phosphoketolase" evidence="5">
    <location>
        <begin position="20"/>
        <end position="801"/>
    </location>
</feature>
<dbReference type="Pfam" id="PF09364">
    <property type="entry name" value="XFP_N"/>
    <property type="match status" value="1"/>
</dbReference>
<dbReference type="PROSITE" id="PS60003">
    <property type="entry name" value="PHOSPHOKETOLASE_2"/>
    <property type="match status" value="1"/>
</dbReference>
<evidence type="ECO:0000256" key="4">
    <source>
        <dbReference type="ARBA" id="ARBA00023239"/>
    </source>
</evidence>
<evidence type="ECO:0000313" key="8">
    <source>
        <dbReference type="EMBL" id="KAI8575139.1"/>
    </source>
</evidence>
<dbReference type="AlphaFoldDB" id="A0AAD5E1N0"/>
<dbReference type="Pfam" id="PF03894">
    <property type="entry name" value="XFP"/>
    <property type="match status" value="1"/>
</dbReference>
<dbReference type="RefSeq" id="XP_051440143.1">
    <property type="nucleotide sequence ID" value="XM_051592592.1"/>
</dbReference>
<dbReference type="Proteomes" id="UP001206595">
    <property type="component" value="Unassembled WGS sequence"/>
</dbReference>
<dbReference type="InterPro" id="IPR005593">
    <property type="entry name" value="Xul5P/Fru6P_PKetolase"/>
</dbReference>
<comment type="caution">
    <text evidence="8">The sequence shown here is derived from an EMBL/GenBank/DDBJ whole genome shotgun (WGS) entry which is preliminary data.</text>
</comment>
<dbReference type="PROSITE" id="PS60002">
    <property type="entry name" value="PHOSPHOKETOLASE_1"/>
    <property type="match status" value="1"/>
</dbReference>
<comment type="cofactor">
    <cofactor evidence="1">
        <name>thiamine diphosphate</name>
        <dbReference type="ChEBI" id="CHEBI:58937"/>
    </cofactor>
</comment>
<organism evidence="8 9">
    <name type="scientific">Umbelopsis ramanniana AG</name>
    <dbReference type="NCBI Taxonomy" id="1314678"/>
    <lineage>
        <taxon>Eukaryota</taxon>
        <taxon>Fungi</taxon>
        <taxon>Fungi incertae sedis</taxon>
        <taxon>Mucoromycota</taxon>
        <taxon>Mucoromycotina</taxon>
        <taxon>Umbelopsidomycetes</taxon>
        <taxon>Umbelopsidales</taxon>
        <taxon>Umbelopsidaceae</taxon>
        <taxon>Umbelopsis</taxon>
    </lineage>
</organism>
<reference evidence="8" key="2">
    <citation type="journal article" date="2022" name="Proc. Natl. Acad. Sci. U.S.A.">
        <title>Diploid-dominant life cycles characterize the early evolution of Fungi.</title>
        <authorList>
            <person name="Amses K.R."/>
            <person name="Simmons D.R."/>
            <person name="Longcore J.E."/>
            <person name="Mondo S.J."/>
            <person name="Seto K."/>
            <person name="Jeronimo G.H."/>
            <person name="Bonds A.E."/>
            <person name="Quandt C.A."/>
            <person name="Davis W.J."/>
            <person name="Chang Y."/>
            <person name="Federici B.A."/>
            <person name="Kuo A."/>
            <person name="LaButti K."/>
            <person name="Pangilinan J."/>
            <person name="Andreopoulos W."/>
            <person name="Tritt A."/>
            <person name="Riley R."/>
            <person name="Hundley H."/>
            <person name="Johnson J."/>
            <person name="Lipzen A."/>
            <person name="Barry K."/>
            <person name="Lang B.F."/>
            <person name="Cuomo C.A."/>
            <person name="Buchler N.E."/>
            <person name="Grigoriev I.V."/>
            <person name="Spatafora J.W."/>
            <person name="Stajich J.E."/>
            <person name="James T.Y."/>
        </authorList>
    </citation>
    <scope>NUCLEOTIDE SEQUENCE</scope>
    <source>
        <strain evidence="8">AG</strain>
    </source>
</reference>
<dbReference type="SUPFAM" id="SSF52518">
    <property type="entry name" value="Thiamin diphosphate-binding fold (THDP-binding)"/>
    <property type="match status" value="2"/>
</dbReference>
<keyword evidence="5" id="KW-0732">Signal</keyword>
<evidence type="ECO:0000259" key="7">
    <source>
        <dbReference type="Pfam" id="PF09364"/>
    </source>
</evidence>
<accession>A0AAD5E1N0</accession>
<dbReference type="GO" id="GO:0016832">
    <property type="term" value="F:aldehyde-lyase activity"/>
    <property type="evidence" value="ECO:0007669"/>
    <property type="project" value="InterPro"/>
</dbReference>
<dbReference type="InterPro" id="IPR018970">
    <property type="entry name" value="Xul5P/Fru6P_PKetolase_N"/>
</dbReference>
<evidence type="ECO:0000256" key="3">
    <source>
        <dbReference type="ARBA" id="ARBA00023052"/>
    </source>
</evidence>